<dbReference type="GO" id="GO:0005737">
    <property type="term" value="C:cytoplasm"/>
    <property type="evidence" value="ECO:0007669"/>
    <property type="project" value="UniProtKB-SubCell"/>
</dbReference>
<dbReference type="GO" id="GO:0004672">
    <property type="term" value="F:protein kinase activity"/>
    <property type="evidence" value="ECO:0007669"/>
    <property type="project" value="InterPro"/>
</dbReference>
<proteinExistence type="predicted"/>
<dbReference type="PANTHER" id="PTHR21064:SF1">
    <property type="entry name" value="HYDROXYLYSINE KINASE"/>
    <property type="match status" value="1"/>
</dbReference>
<dbReference type="InterPro" id="IPR008266">
    <property type="entry name" value="Tyr_kinase_AS"/>
</dbReference>
<evidence type="ECO:0000259" key="9">
    <source>
        <dbReference type="Pfam" id="PF01636"/>
    </source>
</evidence>
<accession>A0A964DXG5</accession>
<dbReference type="PROSITE" id="PS00109">
    <property type="entry name" value="PROTEIN_KINASE_TYR"/>
    <property type="match status" value="1"/>
</dbReference>
<protein>
    <recommendedName>
        <fullName evidence="8">Hydroxylysine kinase</fullName>
        <ecNumber evidence="7">2.7.1.81</ecNumber>
    </recommendedName>
</protein>
<dbReference type="Proteomes" id="UP000708298">
    <property type="component" value="Unassembled WGS sequence"/>
</dbReference>
<comment type="subcellular location">
    <subcellularLocation>
        <location evidence="1">Cytoplasm</location>
    </subcellularLocation>
</comment>
<feature type="domain" description="Aminoglycoside phosphotransferase" evidence="9">
    <location>
        <begin position="47"/>
        <end position="283"/>
    </location>
</feature>
<keyword evidence="11" id="KW-1185">Reference proteome</keyword>
<keyword evidence="3" id="KW-0808">Transferase</keyword>
<evidence type="ECO:0000256" key="6">
    <source>
        <dbReference type="ARBA" id="ARBA00037368"/>
    </source>
</evidence>
<dbReference type="SUPFAM" id="SSF56112">
    <property type="entry name" value="Protein kinase-like (PK-like)"/>
    <property type="match status" value="1"/>
</dbReference>
<organism evidence="10 11">
    <name type="scientific">Acidisoma silvae</name>
    <dbReference type="NCBI Taxonomy" id="2802396"/>
    <lineage>
        <taxon>Bacteria</taxon>
        <taxon>Pseudomonadati</taxon>
        <taxon>Pseudomonadota</taxon>
        <taxon>Alphaproteobacteria</taxon>
        <taxon>Acetobacterales</taxon>
        <taxon>Acidocellaceae</taxon>
        <taxon>Acidisoma</taxon>
    </lineage>
</organism>
<dbReference type="PANTHER" id="PTHR21064">
    <property type="entry name" value="AMINOGLYCOSIDE PHOSPHOTRANSFERASE DOMAIN-CONTAINING PROTEIN-RELATED"/>
    <property type="match status" value="1"/>
</dbReference>
<sequence>MKPETLIGAAAAVLASPVPTVTADEAEAAFRTLWGKDGTAAALHSERDRNFRMTTPGGDSFILKFTNAGEDPQVTDFQTKALMHVGSADPTLPVQRIVPTQDGILIARITGTDGRPLPIRLFTWLDGDLLAHRILQPEGLFSIGRSLARVARALTGFSHPAAEAHPLLWDMQHAASLRPLLPMIPDDGARAWVSVLLDRFETRVLPVIPVLPRGVIHNDLTGSNMLMDGETVSGILDFGDLVSAPIVQEIGVTASYHLDLVDGADLFAPLLHLLTGYETVRPLSELEASVLFDLISTRLALRALIPAWRTTLYPENRDYLMRNAGRAWQVMQRVAEMDPAEGQARLLDLWQAARIRAEQETAQ</sequence>
<dbReference type="RefSeq" id="WP_227319539.1">
    <property type="nucleotide sequence ID" value="NZ_JAESVB010000001.1"/>
</dbReference>
<evidence type="ECO:0000313" key="11">
    <source>
        <dbReference type="Proteomes" id="UP000708298"/>
    </source>
</evidence>
<dbReference type="AlphaFoldDB" id="A0A964DXG5"/>
<evidence type="ECO:0000256" key="7">
    <source>
        <dbReference type="ARBA" id="ARBA00038873"/>
    </source>
</evidence>
<comment type="catalytic activity">
    <reaction evidence="5">
        <text>(5R)-5-hydroxy-L-lysine + GTP = (5R)-5-phosphooxy-L-lysine + GDP + H(+)</text>
        <dbReference type="Rhea" id="RHEA:19049"/>
        <dbReference type="ChEBI" id="CHEBI:15378"/>
        <dbReference type="ChEBI" id="CHEBI:37565"/>
        <dbReference type="ChEBI" id="CHEBI:57882"/>
        <dbReference type="ChEBI" id="CHEBI:58189"/>
        <dbReference type="ChEBI" id="CHEBI:58357"/>
        <dbReference type="EC" id="2.7.1.81"/>
    </reaction>
</comment>
<keyword evidence="4" id="KW-0418">Kinase</keyword>
<keyword evidence="2" id="KW-0963">Cytoplasm</keyword>
<evidence type="ECO:0000256" key="3">
    <source>
        <dbReference type="ARBA" id="ARBA00022679"/>
    </source>
</evidence>
<dbReference type="Pfam" id="PF01636">
    <property type="entry name" value="APH"/>
    <property type="match status" value="1"/>
</dbReference>
<dbReference type="Gene3D" id="3.90.1200.10">
    <property type="match status" value="1"/>
</dbReference>
<reference evidence="10" key="1">
    <citation type="journal article" date="2021" name="Microorganisms">
        <title>Acidisoma silvae sp. nov. and Acidisomacellulosilytica sp. nov., Two Acidophilic Bacteria Isolated from Decaying Wood, Hydrolyzing Cellulose and Producing Poly-3-hydroxybutyrate.</title>
        <authorList>
            <person name="Mieszkin S."/>
            <person name="Pouder E."/>
            <person name="Uroz S."/>
            <person name="Simon-Colin C."/>
            <person name="Alain K."/>
        </authorList>
    </citation>
    <scope>NUCLEOTIDE SEQUENCE</scope>
    <source>
        <strain evidence="10">HW T2.11</strain>
    </source>
</reference>
<dbReference type="GO" id="GO:0047992">
    <property type="term" value="F:hydroxylysine kinase activity"/>
    <property type="evidence" value="ECO:0007669"/>
    <property type="project" value="UniProtKB-EC"/>
</dbReference>
<comment type="function">
    <text evidence="6">Catalyzes the GTP-dependent phosphorylation of 5-hydroxy-L-lysine.</text>
</comment>
<evidence type="ECO:0000256" key="4">
    <source>
        <dbReference type="ARBA" id="ARBA00022777"/>
    </source>
</evidence>
<dbReference type="InterPro" id="IPR011009">
    <property type="entry name" value="Kinase-like_dom_sf"/>
</dbReference>
<evidence type="ECO:0000256" key="2">
    <source>
        <dbReference type="ARBA" id="ARBA00022490"/>
    </source>
</evidence>
<reference evidence="10" key="2">
    <citation type="submission" date="2021-01" db="EMBL/GenBank/DDBJ databases">
        <authorList>
            <person name="Mieszkin S."/>
            <person name="Pouder E."/>
            <person name="Alain K."/>
        </authorList>
    </citation>
    <scope>NUCLEOTIDE SEQUENCE</scope>
    <source>
        <strain evidence="10">HW T2.11</strain>
    </source>
</reference>
<comment type="caution">
    <text evidence="10">The sequence shown here is derived from an EMBL/GenBank/DDBJ whole genome shotgun (WGS) entry which is preliminary data.</text>
</comment>
<name>A0A964DXG5_9PROT</name>
<evidence type="ECO:0000313" key="10">
    <source>
        <dbReference type="EMBL" id="MCB8873869.1"/>
    </source>
</evidence>
<gene>
    <name evidence="10" type="ORF">ASILVAE211_01650</name>
</gene>
<dbReference type="InterPro" id="IPR050249">
    <property type="entry name" value="Pseudomonas-type_ThrB"/>
</dbReference>
<dbReference type="InterPro" id="IPR002575">
    <property type="entry name" value="Aminoglycoside_PTrfase"/>
</dbReference>
<dbReference type="EMBL" id="JAESVB010000001">
    <property type="protein sequence ID" value="MCB8873869.1"/>
    <property type="molecule type" value="Genomic_DNA"/>
</dbReference>
<dbReference type="EC" id="2.7.1.81" evidence="7"/>
<evidence type="ECO:0000256" key="8">
    <source>
        <dbReference type="ARBA" id="ARBA00040505"/>
    </source>
</evidence>
<evidence type="ECO:0000256" key="5">
    <source>
        <dbReference type="ARBA" id="ARBA00036820"/>
    </source>
</evidence>
<evidence type="ECO:0000256" key="1">
    <source>
        <dbReference type="ARBA" id="ARBA00004496"/>
    </source>
</evidence>